<reference evidence="2" key="3">
    <citation type="submission" date="2008-04" db="EMBL/GenBank/DDBJ databases">
        <title>Complete sequence of chromosome of Exiguobacterium sibiricum 255-15.</title>
        <authorList>
            <consortium name="US DOE Joint Genome Institute"/>
            <person name="Copeland A."/>
            <person name="Lucas S."/>
            <person name="Lapidus A."/>
            <person name="Glavina del Rio T."/>
            <person name="Dalin E."/>
            <person name="Tice H."/>
            <person name="Bruce D."/>
            <person name="Goodwin L."/>
            <person name="Pitluck S."/>
            <person name="Kiss H."/>
            <person name="Chertkov O."/>
            <person name="Monk C."/>
            <person name="Brettin T."/>
            <person name="Detter J.C."/>
            <person name="Han C."/>
            <person name="Kuske C.R."/>
            <person name="Schmutz J."/>
            <person name="Larimer F."/>
            <person name="Land M."/>
            <person name="Hauser L."/>
            <person name="Kyrpides N."/>
            <person name="Mikhailova N."/>
            <person name="Vishnivetskaya T."/>
            <person name="Rodrigues D.F."/>
            <person name="Gilichinsky D."/>
            <person name="Tiedje J."/>
            <person name="Richardson P."/>
        </authorList>
    </citation>
    <scope>NUCLEOTIDE SEQUENCE [LARGE SCALE GENOMIC DNA]</scope>
    <source>
        <strain evidence="2">DSM 17290 / CIP 109462 / JCM 13490 / 255-15</strain>
    </source>
</reference>
<dbReference type="KEGG" id="esi:Exig_2850"/>
<evidence type="ECO:0000313" key="1">
    <source>
        <dbReference type="EMBL" id="ACB62296.1"/>
    </source>
</evidence>
<protein>
    <submittedName>
        <fullName evidence="1">Uncharacterized protein</fullName>
    </submittedName>
</protein>
<dbReference type="Proteomes" id="UP000001681">
    <property type="component" value="Chromosome"/>
</dbReference>
<dbReference type="EMBL" id="CP001022">
    <property type="protein sequence ID" value="ACB62296.1"/>
    <property type="molecule type" value="Genomic_DNA"/>
</dbReference>
<gene>
    <name evidence="1" type="ordered locus">Exig_2850</name>
</gene>
<dbReference type="STRING" id="262543.Exig_2850"/>
<keyword evidence="2" id="KW-1185">Reference proteome</keyword>
<reference evidence="1 2" key="2">
    <citation type="journal article" date="2008" name="BMC Genomics">
        <title>Architecture of thermal adaptation in an Exiguobacterium sibiricum strain isolated from 3 million year old permafrost: a genome and transcriptome approach.</title>
        <authorList>
            <person name="Rodrigues D.F."/>
            <person name="Ivanova N."/>
            <person name="He Z."/>
            <person name="Huebner M."/>
            <person name="Zhou J."/>
            <person name="Tiedje J.M."/>
        </authorList>
    </citation>
    <scope>NUCLEOTIDE SEQUENCE [LARGE SCALE GENOMIC DNA]</scope>
    <source>
        <strain evidence="2">DSM 17290 / CIP 109462 / JCM 13490 / 255-15</strain>
    </source>
</reference>
<sequence>MRMYKPAAELLFHESVSLFDRFGDDLVLYRDQGGFTKCDLDLRIRWETACAYVPFTWFFEPDGYRVFIVFEETSLFGLLDLRDGRLQYMNRPSHFADAWFSNLYEWRGEQIFMYSAETDVVRYDFEKQEGTFSDYDEAPLLGRLIERGYDPQYAFERLLAPGTMISYDVNQARYVIWDAFTEQEQLIPFSEYDDYLLVDSREHLFSVTDANRFYLYEKEQLKFKFDGCQSSILLKTILLDESAQRLAIVSTSANFGNTWLQIFQKT</sequence>
<accession>B1YF72</accession>
<proteinExistence type="predicted"/>
<evidence type="ECO:0000313" key="2">
    <source>
        <dbReference type="Proteomes" id="UP000001681"/>
    </source>
</evidence>
<organism evidence="1 2">
    <name type="scientific">Exiguobacterium sibiricum (strain DSM 17290 / CCUG 55495 / CIP 109462 / JCM 13490 / 255-15)</name>
    <dbReference type="NCBI Taxonomy" id="262543"/>
    <lineage>
        <taxon>Bacteria</taxon>
        <taxon>Bacillati</taxon>
        <taxon>Bacillota</taxon>
        <taxon>Bacilli</taxon>
        <taxon>Bacillales</taxon>
        <taxon>Bacillales Family XII. Incertae Sedis</taxon>
        <taxon>Exiguobacterium</taxon>
    </lineage>
</organism>
<reference evidence="1 2" key="1">
    <citation type="journal article" date="2006" name="Extremophiles">
        <title>Characterization of Exiguobacterium isolates from the Siberian permafrost. Description of Exiguobacterium sibiricum sp. nov.</title>
        <authorList>
            <person name="Rodrigues D.F."/>
            <person name="Goris J."/>
            <person name="Vishnivetskaya T."/>
            <person name="Gilichinsky D."/>
            <person name="Thomashow M.F."/>
            <person name="Tiedje J.M."/>
        </authorList>
    </citation>
    <scope>NUCLEOTIDE SEQUENCE [LARGE SCALE GENOMIC DNA]</scope>
    <source>
        <strain evidence="2">DSM 17290 / CIP 109462 / JCM 13490 / 255-15</strain>
    </source>
</reference>
<dbReference type="AlphaFoldDB" id="B1YF72"/>
<dbReference type="HOGENOM" id="CLU_1044879_0_0_9"/>
<name>B1YF72_EXIS2</name>